<dbReference type="AlphaFoldDB" id="W5TI11"/>
<proteinExistence type="predicted"/>
<dbReference type="PATRIC" id="fig|1415166.3.peg.4314"/>
<organism evidence="2 3">
    <name type="scientific">Nocardia nova SH22a</name>
    <dbReference type="NCBI Taxonomy" id="1415166"/>
    <lineage>
        <taxon>Bacteria</taxon>
        <taxon>Bacillati</taxon>
        <taxon>Actinomycetota</taxon>
        <taxon>Actinomycetes</taxon>
        <taxon>Mycobacteriales</taxon>
        <taxon>Nocardiaceae</taxon>
        <taxon>Nocardia</taxon>
    </lineage>
</organism>
<dbReference type="PROSITE" id="PS51384">
    <property type="entry name" value="FAD_FR"/>
    <property type="match status" value="1"/>
</dbReference>
<dbReference type="Gene3D" id="3.40.50.80">
    <property type="entry name" value="Nucleotide-binding domain of ferredoxin-NADP reductase (FNR) module"/>
    <property type="match status" value="1"/>
</dbReference>
<sequence>MESIKAGIRQRALGNQLLSLELTVAQVDSVSPGFTRVTLEGAALAGYTDPQAADAFKLMLPANAGAAIEAPERDGSGLPAWSGETPQPVLRAFTVRLFDSAARRLAFDVARHEQGVSIDWLASLRNGDTVALTGMRPEWALADGVTDHVLIGDRSAVPAIAAIIESLGAEHTISAYVELPDPADIAVLPQHPNLTLREVAEIGGAVHDTPSSIAAGRRTQVWIAAEAAQVRKIRAHATEVWGVDRADMLARAYWKLGITSTDNDSAELVEYQRAIADGADIYSPELAEAIELGV</sequence>
<dbReference type="Pfam" id="PF04954">
    <property type="entry name" value="SIP"/>
    <property type="match status" value="1"/>
</dbReference>
<dbReference type="Gene3D" id="2.40.30.10">
    <property type="entry name" value="Translation factors"/>
    <property type="match status" value="1"/>
</dbReference>
<dbReference type="eggNOG" id="COG2375">
    <property type="taxonomic scope" value="Bacteria"/>
</dbReference>
<dbReference type="RefSeq" id="WP_025350401.1">
    <property type="nucleotide sequence ID" value="NZ_CP006850.1"/>
</dbReference>
<dbReference type="KEGG" id="nno:NONO_c42010"/>
<evidence type="ECO:0000313" key="3">
    <source>
        <dbReference type="Proteomes" id="UP000019150"/>
    </source>
</evidence>
<protein>
    <submittedName>
        <fullName evidence="2">Putative siderophore-interacting protein</fullName>
    </submittedName>
</protein>
<accession>W5TI11</accession>
<dbReference type="GO" id="GO:0016491">
    <property type="term" value="F:oxidoreductase activity"/>
    <property type="evidence" value="ECO:0007669"/>
    <property type="project" value="InterPro"/>
</dbReference>
<dbReference type="InterPro" id="IPR039261">
    <property type="entry name" value="FNR_nucleotide-bd"/>
</dbReference>
<dbReference type="Proteomes" id="UP000019150">
    <property type="component" value="Chromosome"/>
</dbReference>
<evidence type="ECO:0000313" key="2">
    <source>
        <dbReference type="EMBL" id="AHH18985.1"/>
    </source>
</evidence>
<name>W5TI11_9NOCA</name>
<keyword evidence="3" id="KW-1185">Reference proteome</keyword>
<dbReference type="InterPro" id="IPR007037">
    <property type="entry name" value="SIP_rossman_dom"/>
</dbReference>
<dbReference type="Pfam" id="PF08021">
    <property type="entry name" value="FAD_binding_9"/>
    <property type="match status" value="1"/>
</dbReference>
<dbReference type="InterPro" id="IPR013113">
    <property type="entry name" value="SIP_FAD-bd"/>
</dbReference>
<dbReference type="CDD" id="cd06193">
    <property type="entry name" value="siderophore_interacting"/>
    <property type="match status" value="1"/>
</dbReference>
<dbReference type="PANTHER" id="PTHR30157:SF0">
    <property type="entry name" value="NADPH-DEPENDENT FERRIC-CHELATE REDUCTASE"/>
    <property type="match status" value="1"/>
</dbReference>
<dbReference type="EMBL" id="CP006850">
    <property type="protein sequence ID" value="AHH18985.1"/>
    <property type="molecule type" value="Genomic_DNA"/>
</dbReference>
<evidence type="ECO:0000259" key="1">
    <source>
        <dbReference type="PROSITE" id="PS51384"/>
    </source>
</evidence>
<dbReference type="PANTHER" id="PTHR30157">
    <property type="entry name" value="FERRIC REDUCTASE, NADPH-DEPENDENT"/>
    <property type="match status" value="1"/>
</dbReference>
<feature type="domain" description="FAD-binding FR-type" evidence="1">
    <location>
        <begin position="17"/>
        <end position="142"/>
    </location>
</feature>
<dbReference type="InterPro" id="IPR017938">
    <property type="entry name" value="Riboflavin_synthase-like_b-brl"/>
</dbReference>
<reference evidence="2 3" key="1">
    <citation type="journal article" date="2014" name="Appl. Environ. Microbiol.">
        <title>Insights into the Microbial Degradation of Rubber and Gutta-Percha by Analysis of the Complete Genome of Nocardia nova SH22a.</title>
        <authorList>
            <person name="Luo Q."/>
            <person name="Hiessl S."/>
            <person name="Poehlein A."/>
            <person name="Daniel R."/>
            <person name="Steinbuchel A."/>
        </authorList>
    </citation>
    <scope>NUCLEOTIDE SEQUENCE [LARGE SCALE GENOMIC DNA]</scope>
    <source>
        <strain evidence="2">SH22a</strain>
    </source>
</reference>
<dbReference type="HOGENOM" id="CLU_040923_3_0_11"/>
<dbReference type="InterPro" id="IPR039374">
    <property type="entry name" value="SIP_fam"/>
</dbReference>
<dbReference type="OrthoDB" id="9814826at2"/>
<dbReference type="STRING" id="1415166.NONO_c42010"/>
<gene>
    <name evidence="2" type="ORF">NONO_c42010</name>
</gene>
<dbReference type="SUPFAM" id="SSF63380">
    <property type="entry name" value="Riboflavin synthase domain-like"/>
    <property type="match status" value="1"/>
</dbReference>
<dbReference type="InterPro" id="IPR017927">
    <property type="entry name" value="FAD-bd_FR_type"/>
</dbReference>